<dbReference type="PROSITE" id="PS50850">
    <property type="entry name" value="MFS"/>
    <property type="match status" value="1"/>
</dbReference>
<dbReference type="SUPFAM" id="SSF103473">
    <property type="entry name" value="MFS general substrate transporter"/>
    <property type="match status" value="1"/>
</dbReference>
<evidence type="ECO:0000313" key="9">
    <source>
        <dbReference type="EMBL" id="GGG30300.1"/>
    </source>
</evidence>
<keyword evidence="6 7" id="KW-0472">Membrane</keyword>
<accession>A0A917G971</accession>
<keyword evidence="10" id="KW-1185">Reference proteome</keyword>
<dbReference type="AlphaFoldDB" id="A0A917G971"/>
<feature type="transmembrane region" description="Helical" evidence="7">
    <location>
        <begin position="38"/>
        <end position="59"/>
    </location>
</feature>
<feature type="transmembrane region" description="Helical" evidence="7">
    <location>
        <begin position="157"/>
        <end position="180"/>
    </location>
</feature>
<dbReference type="EMBL" id="BMJT01000009">
    <property type="protein sequence ID" value="GGG30300.1"/>
    <property type="molecule type" value="Genomic_DNA"/>
</dbReference>
<name>A0A917G971_9BACI</name>
<dbReference type="CDD" id="cd17329">
    <property type="entry name" value="MFS_MdtH_MDR_like"/>
    <property type="match status" value="1"/>
</dbReference>
<dbReference type="InterPro" id="IPR020846">
    <property type="entry name" value="MFS_dom"/>
</dbReference>
<reference evidence="9" key="1">
    <citation type="journal article" date="2014" name="Int. J. Syst. Evol. Microbiol.">
        <title>Complete genome sequence of Corynebacterium casei LMG S-19264T (=DSM 44701T), isolated from a smear-ripened cheese.</title>
        <authorList>
            <consortium name="US DOE Joint Genome Institute (JGI-PGF)"/>
            <person name="Walter F."/>
            <person name="Albersmeier A."/>
            <person name="Kalinowski J."/>
            <person name="Ruckert C."/>
        </authorList>
    </citation>
    <scope>NUCLEOTIDE SEQUENCE</scope>
    <source>
        <strain evidence="9">CGMCC 1.15760</strain>
    </source>
</reference>
<evidence type="ECO:0000256" key="7">
    <source>
        <dbReference type="SAM" id="Phobius"/>
    </source>
</evidence>
<comment type="subcellular location">
    <subcellularLocation>
        <location evidence="1">Cell membrane</location>
        <topology evidence="1">Multi-pass membrane protein</topology>
    </subcellularLocation>
</comment>
<feature type="domain" description="Major facilitator superfamily (MFS) profile" evidence="8">
    <location>
        <begin position="4"/>
        <end position="387"/>
    </location>
</feature>
<feature type="transmembrane region" description="Helical" evidence="7">
    <location>
        <begin position="131"/>
        <end position="151"/>
    </location>
</feature>
<feature type="transmembrane region" description="Helical" evidence="7">
    <location>
        <begin position="299"/>
        <end position="320"/>
    </location>
</feature>
<feature type="transmembrane region" description="Helical" evidence="7">
    <location>
        <begin position="276"/>
        <end position="293"/>
    </location>
</feature>
<protein>
    <submittedName>
        <fullName evidence="9">MFS-type transporter YttB</fullName>
    </submittedName>
</protein>
<dbReference type="GO" id="GO:0005886">
    <property type="term" value="C:plasma membrane"/>
    <property type="evidence" value="ECO:0007669"/>
    <property type="project" value="UniProtKB-SubCell"/>
</dbReference>
<evidence type="ECO:0000256" key="6">
    <source>
        <dbReference type="ARBA" id="ARBA00023136"/>
    </source>
</evidence>
<dbReference type="Proteomes" id="UP000616608">
    <property type="component" value="Unassembled WGS sequence"/>
</dbReference>
<evidence type="ECO:0000256" key="2">
    <source>
        <dbReference type="ARBA" id="ARBA00022448"/>
    </source>
</evidence>
<keyword evidence="4 7" id="KW-0812">Transmembrane</keyword>
<dbReference type="PANTHER" id="PTHR23517">
    <property type="entry name" value="RESISTANCE PROTEIN MDTM, PUTATIVE-RELATED-RELATED"/>
    <property type="match status" value="1"/>
</dbReference>
<comment type="caution">
    <text evidence="9">The sequence shown here is derived from an EMBL/GenBank/DDBJ whole genome shotgun (WGS) entry which is preliminary data.</text>
</comment>
<evidence type="ECO:0000256" key="3">
    <source>
        <dbReference type="ARBA" id="ARBA00022475"/>
    </source>
</evidence>
<evidence type="ECO:0000259" key="8">
    <source>
        <dbReference type="PROSITE" id="PS50850"/>
    </source>
</evidence>
<evidence type="ECO:0000256" key="1">
    <source>
        <dbReference type="ARBA" id="ARBA00004651"/>
    </source>
</evidence>
<dbReference type="Gene3D" id="1.20.1250.20">
    <property type="entry name" value="MFS general substrate transporter like domains"/>
    <property type="match status" value="2"/>
</dbReference>
<organism evidence="9 10">
    <name type="scientific">Lysinibacillus alkalisoli</name>
    <dbReference type="NCBI Taxonomy" id="1911548"/>
    <lineage>
        <taxon>Bacteria</taxon>
        <taxon>Bacillati</taxon>
        <taxon>Bacillota</taxon>
        <taxon>Bacilli</taxon>
        <taxon>Bacillales</taxon>
        <taxon>Bacillaceae</taxon>
        <taxon>Lysinibacillus</taxon>
    </lineage>
</organism>
<feature type="transmembrane region" description="Helical" evidence="7">
    <location>
        <begin position="95"/>
        <end position="119"/>
    </location>
</feature>
<proteinExistence type="predicted"/>
<dbReference type="InterPro" id="IPR050171">
    <property type="entry name" value="MFS_Transporters"/>
</dbReference>
<reference evidence="9" key="2">
    <citation type="submission" date="2020-09" db="EMBL/GenBank/DDBJ databases">
        <authorList>
            <person name="Sun Q."/>
            <person name="Zhou Y."/>
        </authorList>
    </citation>
    <scope>NUCLEOTIDE SEQUENCE</scope>
    <source>
        <strain evidence="9">CGMCC 1.15760</strain>
    </source>
</reference>
<sequence length="394" mass="43199">MPKKMWFLIIGMLVNNTGGSFLWPLNAIYIHDHLGKSLVIAGVALTLNSAAGVIGNLVGGFLFDRLGGYRAIMIGITCTIISIGCLTLWHGWPQYIWFLTLLGFSNGIVFPSMFAMAGAAWPEGGRRAFNAIYLSQNVGVAVGPALAGIVASYSFNYLFVINLVMFLIFFVIALTTYKGLVDGEDSEKPRSVLSESQPIHNRASLYALLTVCVSMMLVWLAYSQWSATISSYTQQLGLTLKEYSLLWTINGLLIVLGQPLIAPLVRRWENKVKHQLVFGIAIVLVSFVIVRYAEDFTMFAIAMVVLTLGEMFFWPAVPLIANRLAPKGKQGFYQGIVNSAATTGRMIGPLLGGILVETYSFTLMITFMVGVLALAIIPSVLYDRPLKKQVATTK</sequence>
<feature type="transmembrane region" description="Helical" evidence="7">
    <location>
        <begin position="205"/>
        <end position="225"/>
    </location>
</feature>
<dbReference type="GO" id="GO:0022857">
    <property type="term" value="F:transmembrane transporter activity"/>
    <property type="evidence" value="ECO:0007669"/>
    <property type="project" value="InterPro"/>
</dbReference>
<evidence type="ECO:0000313" key="10">
    <source>
        <dbReference type="Proteomes" id="UP000616608"/>
    </source>
</evidence>
<keyword evidence="3" id="KW-1003">Cell membrane</keyword>
<dbReference type="PANTHER" id="PTHR23517:SF10">
    <property type="entry name" value="MAJOR FACILITATOR SUPERFAMILY (MFS) PROFILE DOMAIN-CONTAINING PROTEIN"/>
    <property type="match status" value="1"/>
</dbReference>
<dbReference type="InterPro" id="IPR011701">
    <property type="entry name" value="MFS"/>
</dbReference>
<keyword evidence="2" id="KW-0813">Transport</keyword>
<feature type="transmembrane region" description="Helical" evidence="7">
    <location>
        <begin position="361"/>
        <end position="382"/>
    </location>
</feature>
<evidence type="ECO:0000256" key="4">
    <source>
        <dbReference type="ARBA" id="ARBA00022692"/>
    </source>
</evidence>
<gene>
    <name evidence="9" type="primary">yttB</name>
    <name evidence="9" type="ORF">GCM10007425_26140</name>
</gene>
<feature type="transmembrane region" description="Helical" evidence="7">
    <location>
        <begin position="245"/>
        <end position="264"/>
    </location>
</feature>
<keyword evidence="5 7" id="KW-1133">Transmembrane helix</keyword>
<feature type="transmembrane region" description="Helical" evidence="7">
    <location>
        <begin position="71"/>
        <end position="89"/>
    </location>
</feature>
<dbReference type="Pfam" id="PF07690">
    <property type="entry name" value="MFS_1"/>
    <property type="match status" value="1"/>
</dbReference>
<dbReference type="InterPro" id="IPR036259">
    <property type="entry name" value="MFS_trans_sf"/>
</dbReference>
<dbReference type="RefSeq" id="WP_188615513.1">
    <property type="nucleotide sequence ID" value="NZ_BMJT01000009.1"/>
</dbReference>
<evidence type="ECO:0000256" key="5">
    <source>
        <dbReference type="ARBA" id="ARBA00022989"/>
    </source>
</evidence>